<gene>
    <name evidence="2" type="ORF">HYFRA_00006323</name>
</gene>
<proteinExistence type="predicted"/>
<keyword evidence="1" id="KW-1133">Transmembrane helix</keyword>
<dbReference type="Proteomes" id="UP000696280">
    <property type="component" value="Unassembled WGS sequence"/>
</dbReference>
<feature type="transmembrane region" description="Helical" evidence="1">
    <location>
        <begin position="302"/>
        <end position="323"/>
    </location>
</feature>
<feature type="transmembrane region" description="Helical" evidence="1">
    <location>
        <begin position="344"/>
        <end position="368"/>
    </location>
</feature>
<keyword evidence="3" id="KW-1185">Reference proteome</keyword>
<protein>
    <submittedName>
        <fullName evidence="2">Uncharacterized protein</fullName>
    </submittedName>
</protein>
<dbReference type="OrthoDB" id="2847781at2759"/>
<sequence>MWIFALTIYKRLTFIESLGIILHTRFTEIKYTTNQSTTSTNGSNEIETEGIQALERMTWLRWVWFLLGTLPPAIKLLSLNGVGWVQAWGVLFLSSWVLNELLIIFATLNQDKFTVSASGNVSWPGYEKITRDSCFRRVENILFFADIFLAFTALNAHTVMINGAFRAVSRTINAFPLGHLDYPLAAIIYSEHASPSISTKTLLDDPMKTLATAITTWSSDPSTPTAVQHIYIPRDVHGYVYNAPDYQLLVTIVLLLGSGILAFGFRVRTINIPFILLGLIYLMFANSAANMAFYGLPSYTEIYVFTISFLVVPSLVLTLRYVGRHYSTLGQNLLVMSRRSNGSLKIDYGGCLAFVFFMSTVLATVLWYCYVFDTSGTSVPVWTGVFG</sequence>
<name>A0A9N9L7D9_9HELO</name>
<dbReference type="EMBL" id="CAJVRL010000115">
    <property type="protein sequence ID" value="CAG8961780.1"/>
    <property type="molecule type" value="Genomic_DNA"/>
</dbReference>
<keyword evidence="1" id="KW-0812">Transmembrane</keyword>
<feature type="transmembrane region" description="Helical" evidence="1">
    <location>
        <begin position="246"/>
        <end position="267"/>
    </location>
</feature>
<accession>A0A9N9L7D9</accession>
<reference evidence="2" key="1">
    <citation type="submission" date="2021-07" db="EMBL/GenBank/DDBJ databases">
        <authorList>
            <person name="Durling M."/>
        </authorList>
    </citation>
    <scope>NUCLEOTIDE SEQUENCE</scope>
</reference>
<keyword evidence="1" id="KW-0472">Membrane</keyword>
<organism evidence="2 3">
    <name type="scientific">Hymenoscyphus fraxineus</name>
    <dbReference type="NCBI Taxonomy" id="746836"/>
    <lineage>
        <taxon>Eukaryota</taxon>
        <taxon>Fungi</taxon>
        <taxon>Dikarya</taxon>
        <taxon>Ascomycota</taxon>
        <taxon>Pezizomycotina</taxon>
        <taxon>Leotiomycetes</taxon>
        <taxon>Helotiales</taxon>
        <taxon>Helotiaceae</taxon>
        <taxon>Hymenoscyphus</taxon>
    </lineage>
</organism>
<evidence type="ECO:0000313" key="2">
    <source>
        <dbReference type="EMBL" id="CAG8961780.1"/>
    </source>
</evidence>
<feature type="transmembrane region" description="Helical" evidence="1">
    <location>
        <begin position="141"/>
        <end position="161"/>
    </location>
</feature>
<feature type="transmembrane region" description="Helical" evidence="1">
    <location>
        <begin position="274"/>
        <end position="296"/>
    </location>
</feature>
<dbReference type="AlphaFoldDB" id="A0A9N9L7D9"/>
<feature type="transmembrane region" description="Helical" evidence="1">
    <location>
        <begin position="59"/>
        <end position="79"/>
    </location>
</feature>
<feature type="transmembrane region" description="Helical" evidence="1">
    <location>
        <begin position="85"/>
        <end position="108"/>
    </location>
</feature>
<evidence type="ECO:0000256" key="1">
    <source>
        <dbReference type="SAM" id="Phobius"/>
    </source>
</evidence>
<evidence type="ECO:0000313" key="3">
    <source>
        <dbReference type="Proteomes" id="UP000696280"/>
    </source>
</evidence>
<comment type="caution">
    <text evidence="2">The sequence shown here is derived from an EMBL/GenBank/DDBJ whole genome shotgun (WGS) entry which is preliminary data.</text>
</comment>